<dbReference type="InterPro" id="IPR023408">
    <property type="entry name" value="MscS_beta-dom_sf"/>
</dbReference>
<dbReference type="SUPFAM" id="SSF50182">
    <property type="entry name" value="Sm-like ribonucleoproteins"/>
    <property type="match status" value="1"/>
</dbReference>
<dbReference type="AlphaFoldDB" id="A0A1L7CHG8"/>
<keyword evidence="4 7" id="KW-0812">Transmembrane</keyword>
<feature type="domain" description="Mechanosensitive ion channel MscS" evidence="8">
    <location>
        <begin position="108"/>
        <end position="170"/>
    </location>
</feature>
<comment type="similarity">
    <text evidence="2">Belongs to the MscS (TC 1.A.23) family.</text>
</comment>
<dbReference type="GO" id="GO:0008381">
    <property type="term" value="F:mechanosensitive monoatomic ion channel activity"/>
    <property type="evidence" value="ECO:0007669"/>
    <property type="project" value="InterPro"/>
</dbReference>
<comment type="subcellular location">
    <subcellularLocation>
        <location evidence="1">Cell membrane</location>
        <topology evidence="1">Multi-pass membrane protein</topology>
    </subcellularLocation>
</comment>
<keyword evidence="11" id="KW-1185">Reference proteome</keyword>
<dbReference type="Gene3D" id="2.30.30.60">
    <property type="match status" value="1"/>
</dbReference>
<evidence type="ECO:0000259" key="8">
    <source>
        <dbReference type="Pfam" id="PF00924"/>
    </source>
</evidence>
<dbReference type="InterPro" id="IPR006685">
    <property type="entry name" value="MscS_channel_2nd"/>
</dbReference>
<evidence type="ECO:0000256" key="6">
    <source>
        <dbReference type="ARBA" id="ARBA00023136"/>
    </source>
</evidence>
<feature type="transmembrane region" description="Helical" evidence="7">
    <location>
        <begin position="62"/>
        <end position="81"/>
    </location>
</feature>
<dbReference type="InterPro" id="IPR049142">
    <property type="entry name" value="MS_channel_1st"/>
</dbReference>
<dbReference type="PANTHER" id="PTHR30460">
    <property type="entry name" value="MODERATE CONDUCTANCE MECHANOSENSITIVE CHANNEL YBIO"/>
    <property type="match status" value="1"/>
</dbReference>
<dbReference type="PANTHER" id="PTHR30460:SF0">
    <property type="entry name" value="MODERATE CONDUCTANCE MECHANOSENSITIVE CHANNEL YBIO"/>
    <property type="match status" value="1"/>
</dbReference>
<sequence>MAVVKLLTVEHLADKPLKIAIILLLALIGHIVFRQIVATLCRRAARGDGTRQKARLQTLSGVGKSAVAIVVWTWAGMTILSTVGINVAPLIASAGVAGVALGFGAQSLVKDFLTGIFMLIEDQYGVGDTVTIGDVTGEVEAVTLRLTTIRDIDGTRWYIRNGQVTEVGNATQEIVNARVDVPVGLSNTVEDALAAIGHAATLAANDEELKHLVAGEPVVDGVTQVETDHMVIRVHVPTHPGQQWKMKREMLARIIPALKDAQVATAYPHGVGIPHPQN</sequence>
<evidence type="ECO:0000256" key="5">
    <source>
        <dbReference type="ARBA" id="ARBA00022989"/>
    </source>
</evidence>
<dbReference type="SUPFAM" id="SSF82861">
    <property type="entry name" value="Mechanosensitive channel protein MscS (YggB), transmembrane region"/>
    <property type="match status" value="1"/>
</dbReference>
<dbReference type="SUPFAM" id="SSF82689">
    <property type="entry name" value="Mechanosensitive channel protein MscS (YggB), C-terminal domain"/>
    <property type="match status" value="1"/>
</dbReference>
<evidence type="ECO:0000313" key="11">
    <source>
        <dbReference type="Proteomes" id="UP000185478"/>
    </source>
</evidence>
<organism evidence="10 11">
    <name type="scientific">Corynebacterium aquilae DSM 44791</name>
    <dbReference type="NCBI Taxonomy" id="1431546"/>
    <lineage>
        <taxon>Bacteria</taxon>
        <taxon>Bacillati</taxon>
        <taxon>Actinomycetota</taxon>
        <taxon>Actinomycetes</taxon>
        <taxon>Mycobacteriales</taxon>
        <taxon>Corynebacteriaceae</taxon>
        <taxon>Corynebacterium</taxon>
    </lineage>
</organism>
<dbReference type="FunFam" id="2.30.30.60:FF:000001">
    <property type="entry name" value="MscS Mechanosensitive ion channel"/>
    <property type="match status" value="1"/>
</dbReference>
<accession>A0A1L7CHG8</accession>
<evidence type="ECO:0008006" key="12">
    <source>
        <dbReference type="Google" id="ProtNLM"/>
    </source>
</evidence>
<protein>
    <recommendedName>
        <fullName evidence="12">Mechanosensitive ion channel protein MscS</fullName>
    </recommendedName>
</protein>
<reference evidence="10 11" key="1">
    <citation type="submission" date="2014-08" db="EMBL/GenBank/DDBJ databases">
        <title>Complete genome sequence of Corynebacterium aquilae S-613T(T) (=DSM 44791(T)), isolated from the choana of a healthy golden eagle.</title>
        <authorList>
            <person name="Ruckert C."/>
            <person name="Albersmeier A."/>
            <person name="Winkler A."/>
            <person name="Kalinowski J."/>
        </authorList>
    </citation>
    <scope>NUCLEOTIDE SEQUENCE [LARGE SCALE GENOMIC DNA]</scope>
    <source>
        <strain evidence="10 11">S-613</strain>
    </source>
</reference>
<feature type="transmembrane region" description="Helical" evidence="7">
    <location>
        <begin position="20"/>
        <end position="41"/>
    </location>
</feature>
<evidence type="ECO:0000256" key="4">
    <source>
        <dbReference type="ARBA" id="ARBA00022692"/>
    </source>
</evidence>
<dbReference type="Pfam" id="PF00924">
    <property type="entry name" value="MS_channel_2nd"/>
    <property type="match status" value="1"/>
</dbReference>
<keyword evidence="6 7" id="KW-0472">Membrane</keyword>
<evidence type="ECO:0000259" key="9">
    <source>
        <dbReference type="Pfam" id="PF21088"/>
    </source>
</evidence>
<dbReference type="Proteomes" id="UP000185478">
    <property type="component" value="Chromosome"/>
</dbReference>
<dbReference type="InterPro" id="IPR010920">
    <property type="entry name" value="LSM_dom_sf"/>
</dbReference>
<feature type="transmembrane region" description="Helical" evidence="7">
    <location>
        <begin position="87"/>
        <end position="109"/>
    </location>
</feature>
<feature type="domain" description="Mechanosensitive ion channel transmembrane helices 2/3" evidence="9">
    <location>
        <begin position="67"/>
        <end position="106"/>
    </location>
</feature>
<gene>
    <name evidence="10" type="ORF">CAQU_09575</name>
</gene>
<dbReference type="Pfam" id="PF21088">
    <property type="entry name" value="MS_channel_1st"/>
    <property type="match status" value="1"/>
</dbReference>
<dbReference type="InterPro" id="IPR011066">
    <property type="entry name" value="MscS_channel_C_sf"/>
</dbReference>
<dbReference type="EMBL" id="CP009245">
    <property type="protein sequence ID" value="APT85278.1"/>
    <property type="molecule type" value="Genomic_DNA"/>
</dbReference>
<evidence type="ECO:0000256" key="2">
    <source>
        <dbReference type="ARBA" id="ARBA00008017"/>
    </source>
</evidence>
<dbReference type="KEGG" id="caqu:CAQU_09575"/>
<name>A0A1L7CHG8_9CORY</name>
<evidence type="ECO:0000256" key="1">
    <source>
        <dbReference type="ARBA" id="ARBA00004651"/>
    </source>
</evidence>
<evidence type="ECO:0000313" key="10">
    <source>
        <dbReference type="EMBL" id="APT85278.1"/>
    </source>
</evidence>
<evidence type="ECO:0000256" key="3">
    <source>
        <dbReference type="ARBA" id="ARBA00022475"/>
    </source>
</evidence>
<keyword evidence="5 7" id="KW-1133">Transmembrane helix</keyword>
<keyword evidence="3" id="KW-1003">Cell membrane</keyword>
<proteinExistence type="inferred from homology"/>
<dbReference type="Gene3D" id="1.10.287.1260">
    <property type="match status" value="1"/>
</dbReference>
<dbReference type="Gene3D" id="3.30.70.100">
    <property type="match status" value="1"/>
</dbReference>
<dbReference type="InterPro" id="IPR011014">
    <property type="entry name" value="MscS_channel_TM-2"/>
</dbReference>
<dbReference type="InterPro" id="IPR045276">
    <property type="entry name" value="YbiO_bact"/>
</dbReference>
<evidence type="ECO:0000256" key="7">
    <source>
        <dbReference type="SAM" id="Phobius"/>
    </source>
</evidence>
<dbReference type="GO" id="GO:0005886">
    <property type="term" value="C:plasma membrane"/>
    <property type="evidence" value="ECO:0007669"/>
    <property type="project" value="UniProtKB-SubCell"/>
</dbReference>
<dbReference type="STRING" id="1431546.CAQU_09575"/>